<keyword evidence="1" id="KW-0732">Signal</keyword>
<evidence type="ECO:0000256" key="1">
    <source>
        <dbReference type="SAM" id="SignalP"/>
    </source>
</evidence>
<comment type="caution">
    <text evidence="2">The sequence shown here is derived from an EMBL/GenBank/DDBJ whole genome shotgun (WGS) entry which is preliminary data.</text>
</comment>
<protein>
    <submittedName>
        <fullName evidence="2">Uncharacterized protein</fullName>
    </submittedName>
</protein>
<keyword evidence="3" id="KW-1185">Reference proteome</keyword>
<proteinExistence type="predicted"/>
<gene>
    <name evidence="2" type="ORF">D2E26_0502</name>
</gene>
<dbReference type="EMBL" id="QXGM01000001">
    <property type="protein sequence ID" value="RSX55939.1"/>
    <property type="molecule type" value="Genomic_DNA"/>
</dbReference>
<evidence type="ECO:0000313" key="2">
    <source>
        <dbReference type="EMBL" id="RSX55939.1"/>
    </source>
</evidence>
<dbReference type="RefSeq" id="WP_125963107.1">
    <property type="nucleotide sequence ID" value="NZ_QXGM01000001.1"/>
</dbReference>
<dbReference type="Proteomes" id="UP000287609">
    <property type="component" value="Unassembled WGS sequence"/>
</dbReference>
<dbReference type="AlphaFoldDB" id="A0A430FSW0"/>
<feature type="signal peptide" evidence="1">
    <location>
        <begin position="1"/>
        <end position="30"/>
    </location>
</feature>
<reference evidence="2 3" key="1">
    <citation type="submission" date="2018-09" db="EMBL/GenBank/DDBJ databases">
        <title>Characterization of the phylogenetic diversity of five novel species belonging to the genus Bifidobacterium.</title>
        <authorList>
            <person name="Lugli G.A."/>
            <person name="Duranti S."/>
            <person name="Milani C."/>
        </authorList>
    </citation>
    <scope>NUCLEOTIDE SEQUENCE [LARGE SCALE GENOMIC DNA]</scope>
    <source>
        <strain evidence="2 3">2036B</strain>
    </source>
</reference>
<name>A0A430FSW0_9BIFI</name>
<sequence length="340" mass="38701">MEVANTKKYRSIPVSVALLVCMMLPSSAFADSAARDLSAADMVDSNGIAYLFDVETDRYLPIRQREAKAAAITQRNRTHLEFEQQLDGNRATDTRLLSKTARARAATEDPVPGGVGYGAFFQDQFQYGFTSGTSLLYSIICPSQVGGNVYSHLYLTSTNRAAKGVEAFISYLGQDTLVFKVFDWAQPESDRWQVYMPYSELSDYLTTQPVNGEGRQIVTVQNTTVQVSSTQWMNAVWLKNYRTNSFDRVYSYTYNVTLSDQRDSHYGEWGPIVETFQEHFENTNVVGFNNVYFKSKTTDYTSKTWNDWELLTDDVSYIRNDGYGFMTAFRRPNYTFGVYS</sequence>
<organism evidence="2 3">
    <name type="scientific">Bifidobacterium dolichotidis</name>
    <dbReference type="NCBI Taxonomy" id="2306976"/>
    <lineage>
        <taxon>Bacteria</taxon>
        <taxon>Bacillati</taxon>
        <taxon>Actinomycetota</taxon>
        <taxon>Actinomycetes</taxon>
        <taxon>Bifidobacteriales</taxon>
        <taxon>Bifidobacteriaceae</taxon>
        <taxon>Bifidobacterium</taxon>
    </lineage>
</organism>
<dbReference type="OrthoDB" id="4762934at2"/>
<evidence type="ECO:0000313" key="3">
    <source>
        <dbReference type="Proteomes" id="UP000287609"/>
    </source>
</evidence>
<accession>A0A430FSW0</accession>
<feature type="chain" id="PRO_5019452971" evidence="1">
    <location>
        <begin position="31"/>
        <end position="340"/>
    </location>
</feature>